<dbReference type="InterPro" id="IPR011518">
    <property type="entry name" value="Transposase_36"/>
</dbReference>
<reference evidence="1 2" key="1">
    <citation type="submission" date="2020-09" db="EMBL/GenBank/DDBJ databases">
        <title>Draft genome of Gelidibacter salicanalis PAMC21136.</title>
        <authorList>
            <person name="Park H."/>
        </authorList>
    </citation>
    <scope>NUCLEOTIDE SEQUENCE [LARGE SCALE GENOMIC DNA]</scope>
    <source>
        <strain evidence="1 2">PAMC21136</strain>
    </source>
</reference>
<keyword evidence="2" id="KW-1185">Reference proteome</keyword>
<dbReference type="RefSeq" id="WP_199602649.1">
    <property type="nucleotide sequence ID" value="NZ_JAEHJZ010000049.1"/>
</dbReference>
<dbReference type="Proteomes" id="UP000662373">
    <property type="component" value="Unassembled WGS sequence"/>
</dbReference>
<proteinExistence type="predicted"/>
<name>A0A934KV03_9FLAO</name>
<dbReference type="AlphaFoldDB" id="A0A934KV03"/>
<accession>A0A934KV03</accession>
<gene>
    <name evidence="1" type="ORF">JEM65_17915</name>
</gene>
<dbReference type="EMBL" id="JAEHJZ010000049">
    <property type="protein sequence ID" value="MBJ7882515.1"/>
    <property type="molecule type" value="Genomic_DNA"/>
</dbReference>
<evidence type="ECO:0000313" key="1">
    <source>
        <dbReference type="EMBL" id="MBJ7882515.1"/>
    </source>
</evidence>
<dbReference type="Pfam" id="PF07592">
    <property type="entry name" value="DDE_Tnp_ISAZ013"/>
    <property type="match status" value="1"/>
</dbReference>
<dbReference type="NCBIfam" id="NF033519">
    <property type="entry name" value="transpos_ISAzo13"/>
    <property type="match status" value="1"/>
</dbReference>
<protein>
    <submittedName>
        <fullName evidence="1">ISAzo13 family transposase</fullName>
    </submittedName>
</protein>
<sequence>METDIALQKKYEKLLPILDEHTARLYLASEAESLGRGGKQRVSRLAKVSRVRIDKGIQELNSPLLEKSDNNRRIRKSGGGRKKLKEINSKLVSALESIVSPHTMGDPMKVLLWTNKSLRNVAKVLNDKGFVISYVTVGDILKSMGFSLQVNKKTEEGGKDPDRNNQFEYINETSISFMEAGQPVISVDCKKKELIGNFKNAGSEWFPKGEAPNVEVYGFIDKELGKAVPYGVYDVAKNDGWVSAGISKDTAAFAVNSIRNWWQEMGREKYPFAAKILITADGGGSNSSRSRLWKRELQVLANELKMEIHVCHFPPGTSKWNKIEHRMFSHITKNWRARPLLSLEIIVNLIANTTTSKGLTINAKADENQYEKGIKVTDEELKEINLTNKDFKGNWNYKITPRT</sequence>
<comment type="caution">
    <text evidence="1">The sequence shown here is derived from an EMBL/GenBank/DDBJ whole genome shotgun (WGS) entry which is preliminary data.</text>
</comment>
<organism evidence="1 2">
    <name type="scientific">Gelidibacter salicanalis</name>
    <dbReference type="NCBI Taxonomy" id="291193"/>
    <lineage>
        <taxon>Bacteria</taxon>
        <taxon>Pseudomonadati</taxon>
        <taxon>Bacteroidota</taxon>
        <taxon>Flavobacteriia</taxon>
        <taxon>Flavobacteriales</taxon>
        <taxon>Flavobacteriaceae</taxon>
        <taxon>Gelidibacter</taxon>
    </lineage>
</organism>
<evidence type="ECO:0000313" key="2">
    <source>
        <dbReference type="Proteomes" id="UP000662373"/>
    </source>
</evidence>